<feature type="region of interest" description="Disordered" evidence="1">
    <location>
        <begin position="969"/>
        <end position="990"/>
    </location>
</feature>
<evidence type="ECO:0000259" key="2">
    <source>
        <dbReference type="Pfam" id="PF12770"/>
    </source>
</evidence>
<evidence type="ECO:0000256" key="1">
    <source>
        <dbReference type="SAM" id="MobiDB-lite"/>
    </source>
</evidence>
<dbReference type="Proteomes" id="UP001500266">
    <property type="component" value="Unassembled WGS sequence"/>
</dbReference>
<dbReference type="RefSeq" id="WP_345016709.1">
    <property type="nucleotide sequence ID" value="NZ_BAABDO010000003.1"/>
</dbReference>
<dbReference type="Pfam" id="PF13374">
    <property type="entry name" value="TPR_10"/>
    <property type="match status" value="1"/>
</dbReference>
<dbReference type="PANTHER" id="PTHR19959">
    <property type="entry name" value="KINESIN LIGHT CHAIN"/>
    <property type="match status" value="1"/>
</dbReference>
<accession>A0ABP7XZ07</accession>
<dbReference type="SUPFAM" id="SSF48452">
    <property type="entry name" value="TPR-like"/>
    <property type="match status" value="3"/>
</dbReference>
<evidence type="ECO:0000313" key="4">
    <source>
        <dbReference type="Proteomes" id="UP001500266"/>
    </source>
</evidence>
<gene>
    <name evidence="3" type="ORF">GCM10022416_03680</name>
</gene>
<dbReference type="Gene3D" id="1.25.40.10">
    <property type="entry name" value="Tetratricopeptide repeat domain"/>
    <property type="match status" value="4"/>
</dbReference>
<dbReference type="InterPro" id="IPR011990">
    <property type="entry name" value="TPR-like_helical_dom_sf"/>
</dbReference>
<keyword evidence="4" id="KW-1185">Reference proteome</keyword>
<organism evidence="3 4">
    <name type="scientific">Actinomadura keratinilytica</name>
    <dbReference type="NCBI Taxonomy" id="547461"/>
    <lineage>
        <taxon>Bacteria</taxon>
        <taxon>Bacillati</taxon>
        <taxon>Actinomycetota</taxon>
        <taxon>Actinomycetes</taxon>
        <taxon>Streptosporangiales</taxon>
        <taxon>Thermomonosporaceae</taxon>
        <taxon>Actinomadura</taxon>
    </lineage>
</organism>
<proteinExistence type="predicted"/>
<comment type="caution">
    <text evidence="3">The sequence shown here is derived from an EMBL/GenBank/DDBJ whole genome shotgun (WGS) entry which is preliminary data.</text>
</comment>
<dbReference type="InterPro" id="IPR024983">
    <property type="entry name" value="CHAT_dom"/>
</dbReference>
<dbReference type="PANTHER" id="PTHR19959:SF119">
    <property type="entry name" value="FUNGAL LIPASE-LIKE DOMAIN-CONTAINING PROTEIN"/>
    <property type="match status" value="1"/>
</dbReference>
<reference evidence="4" key="1">
    <citation type="journal article" date="2019" name="Int. J. Syst. Evol. Microbiol.">
        <title>The Global Catalogue of Microorganisms (GCM) 10K type strain sequencing project: providing services to taxonomists for standard genome sequencing and annotation.</title>
        <authorList>
            <consortium name="The Broad Institute Genomics Platform"/>
            <consortium name="The Broad Institute Genome Sequencing Center for Infectious Disease"/>
            <person name="Wu L."/>
            <person name="Ma J."/>
        </authorList>
    </citation>
    <scope>NUCLEOTIDE SEQUENCE [LARGE SCALE GENOMIC DNA]</scope>
    <source>
        <strain evidence="4">JCM 17316</strain>
    </source>
</reference>
<sequence length="1396" mass="151035">MTAYDERLAAVKDWLRRIDAAQDVSPAASPRALEDAARLAAVLDGVDQLDGEDYFRELGDRYGRGDLPDVEARLALGWLLWFCLHAAPDPRAMDKDLLVVAGKSFLVCFLAGAGSAPEPWLPLVIDAAHGVAQALTARTELEREPVLLARTAALWRRILDLTPADHPSRAMRLGNLSVVHCRIAERTGDRDSADKAVESAREAMRAGAAEDDEHVVFLLNYAAALMARFHIAGAPSDLDEAIAVCRDAAGRTRSPRRFLGLSNLCVALRIRYERGGSPQDLEQAVEAGRAAVQAIPPGEPGRGLHLGNLCAALMARFQYTGAAEFLDEAIDLGRQAVESAPPEHPFYAMRLSDLSGFLRERFDQRGDEQDIDEAVSLAERAVAAVPADHPQGGMYLSALNVALLRRYERFGALEDLDRGIRAAREAVRVTPRDHPNYGMYLSNLGISLQTGFRRYGTAEMIDEAVEAGRQAVHVTPRGHRNLGMYLSNLGNNLQVRFARFGRLADLDDAVEAERRAVRETPADHPNHGVYLSNLGRILLHRFTRVGNRSDLEEALEVSRRAADITPAGHYGRARNVGIVAVSLQTRHRREGATADLDRAIGAAREALASTPPGHPETAMRLQSLSILLQQRYDGTGAGPDLDEAIEAARQAVAAVPADHPERGDYLYDLGSAMGLRFERTGAPADLEEMLSAFRAAVAATPPDHPDLPFRLRGLAIALRDRAERTGETAHLDEAVASARRAVGLTPADHPGLRDVLHELAVSLSVRFGHTGAAADAEEAVEVARRAVAATPADDPGRAAMLSGLGLAFHARFRVTGADGDREQAVAAFRQAAMVASAPVTARLRAALAPARLLDTGDLVHAADLLETAVRLLPEAAARHLDRTSRQDMLKSYAGLAGPAAALVLADPRRGTVAHRARHALRLLETGRGVLLGQALDTRTDLTELAERHPALAARFIELSGRLDAIEDSLDAGTPTASRPPDRESAVDRRRRAASAFEKTIEEIRALPGFETFLLPPEPEQLVRHAAHGPIAVLTTSGHGHAAILVTGEGITALPLPELGRTDLVRKVVDFGRALEAASDPRAGLQRRVDAQQEIFRILQWLWDAAAGPVLDRLGYRRTPGDGEPWPRVWWVPTGPLAMLPIHAAGYHREPPGKRGRRTVMDRAVSSYTPTLRALGYAREREAAAPAIDRMLIVAMPATPGAGRLPHVAQEVDRLRRRFPEAAVLVNESTDPAVVTEDTPTRARVLDRLPEYSIAHFACHGSSDAADPSRSMLHLHDHQTAPLTVASLGPVRLENARLAYLSACRTAYNAAPELADESIHLTSAFQLAGYPHVVGTLWEVDDQVATEIADAFYANLDTGRGIDTARAARAVHDAVRQVRDRLPGAPSLWAAHIHAGA</sequence>
<evidence type="ECO:0000313" key="3">
    <source>
        <dbReference type="EMBL" id="GAA4128209.1"/>
    </source>
</evidence>
<dbReference type="SUPFAM" id="SSF81901">
    <property type="entry name" value="HCP-like"/>
    <property type="match status" value="1"/>
</dbReference>
<protein>
    <submittedName>
        <fullName evidence="3">CHAT domain-containing protein</fullName>
    </submittedName>
</protein>
<dbReference type="EMBL" id="BAABDO010000003">
    <property type="protein sequence ID" value="GAA4128209.1"/>
    <property type="molecule type" value="Genomic_DNA"/>
</dbReference>
<name>A0ABP7XZ07_9ACTN</name>
<dbReference type="Pfam" id="PF12770">
    <property type="entry name" value="CHAT"/>
    <property type="match status" value="1"/>
</dbReference>
<feature type="domain" description="CHAT" evidence="2">
    <location>
        <begin position="1097"/>
        <end position="1395"/>
    </location>
</feature>